<evidence type="ECO:0000313" key="2">
    <source>
        <dbReference type="Proteomes" id="UP001335910"/>
    </source>
</evidence>
<dbReference type="Pfam" id="PF23499">
    <property type="entry name" value="YnfU"/>
    <property type="match status" value="1"/>
</dbReference>
<organism evidence="1 2">
    <name type="scientific">Lelliottia amnigena</name>
    <name type="common">Enterobacter amnigenus</name>
    <dbReference type="NCBI Taxonomy" id="61646"/>
    <lineage>
        <taxon>Bacteria</taxon>
        <taxon>Pseudomonadati</taxon>
        <taxon>Pseudomonadota</taxon>
        <taxon>Gammaproteobacteria</taxon>
        <taxon>Enterobacterales</taxon>
        <taxon>Enterobacteriaceae</taxon>
        <taxon>Lelliottia</taxon>
    </lineage>
</organism>
<accession>A0ABU7UCM0</accession>
<name>A0ABU7UCM0_LELAM</name>
<proteinExistence type="predicted"/>
<sequence length="54" mass="6115">MPMSGRKNSQTRRNYLVKCPCPNCSKDSEHSFSRVQKGSQLVCPFCSTLFKSSK</sequence>
<reference evidence="1 2" key="1">
    <citation type="submission" date="2023-10" db="EMBL/GenBank/DDBJ databases">
        <title>Wastewater isolates of ESBL- and carbapenemase-producing Gram-negative bacteria from New Zealand.</title>
        <authorList>
            <person name="Straub C."/>
            <person name="Weaver L."/>
            <person name="Cornelius A."/>
            <person name="Mcgill E."/>
            <person name="Dyet K."/>
            <person name="White L."/>
            <person name="Pattis I."/>
        </authorList>
    </citation>
    <scope>NUCLEOTIDE SEQUENCE [LARGE SCALE GENOMIC DNA]</scope>
    <source>
        <strain evidence="1 2">ESBL35</strain>
    </source>
</reference>
<gene>
    <name evidence="1" type="ORF">V4839_13215</name>
</gene>
<dbReference type="Proteomes" id="UP001335910">
    <property type="component" value="Unassembled WGS sequence"/>
</dbReference>
<keyword evidence="2" id="KW-1185">Reference proteome</keyword>
<comment type="caution">
    <text evidence="1">The sequence shown here is derived from an EMBL/GenBank/DDBJ whole genome shotgun (WGS) entry which is preliminary data.</text>
</comment>
<dbReference type="EMBL" id="JAZKLI010000001">
    <property type="protein sequence ID" value="MEE9684420.1"/>
    <property type="molecule type" value="Genomic_DNA"/>
</dbReference>
<dbReference type="NCBIfam" id="NF038384">
    <property type="entry name" value="zinc_YnfU_fam"/>
    <property type="match status" value="1"/>
</dbReference>
<evidence type="ECO:0000313" key="1">
    <source>
        <dbReference type="EMBL" id="MEE9684420.1"/>
    </source>
</evidence>
<protein>
    <submittedName>
        <fullName evidence="1">YnfU family zinc-binding protein</fullName>
    </submittedName>
</protein>
<dbReference type="RefSeq" id="WP_306439023.1">
    <property type="nucleotide sequence ID" value="NZ_CP077331.1"/>
</dbReference>
<dbReference type="InterPro" id="IPR057793">
    <property type="entry name" value="YnfU-like"/>
</dbReference>